<dbReference type="GO" id="GO:0042602">
    <property type="term" value="F:riboflavin reductase (NADPH) activity"/>
    <property type="evidence" value="ECO:0007669"/>
    <property type="project" value="TreeGrafter"/>
</dbReference>
<dbReference type="SUPFAM" id="SSF50475">
    <property type="entry name" value="FMN-binding split barrel"/>
    <property type="match status" value="1"/>
</dbReference>
<organism evidence="4">
    <name type="scientific">Streptomyces sp. NCIB 11649</name>
    <dbReference type="NCBI Taxonomy" id="1756463"/>
    <lineage>
        <taxon>Bacteria</taxon>
        <taxon>Bacillati</taxon>
        <taxon>Actinomycetota</taxon>
        <taxon>Actinomycetes</taxon>
        <taxon>Kitasatosporales</taxon>
        <taxon>Streptomycetaceae</taxon>
        <taxon>Streptomyces</taxon>
    </lineage>
</organism>
<protein>
    <submittedName>
        <fullName evidence="4">CycL</fullName>
    </submittedName>
</protein>
<sequence length="174" mass="18313">MTAIDAAHFRRTLGNFPTGITVITSTGPRGEPVGMVCNSFTSVSLDPPLVLFCAAWSSTTWPLIRKRGRFCVNILDRGGEALSRRFSGRSGDRFAGVRWKPSEHGPELEGAVARVACVLDTEHPAGDHAIVVSRVVGLTDAGAEADPLVFHRGRYGSFAGSLDGALAPVVGPGA</sequence>
<comment type="similarity">
    <text evidence="1">Belongs to the non-flavoprotein flavin reductase family.</text>
</comment>
<dbReference type="EMBL" id="KT327068">
    <property type="protein sequence ID" value="ALP32052.1"/>
    <property type="molecule type" value="Genomic_DNA"/>
</dbReference>
<accession>A0A0S2RRG4</accession>
<dbReference type="AlphaFoldDB" id="A0A0S2RRG4"/>
<dbReference type="GO" id="GO:0010181">
    <property type="term" value="F:FMN binding"/>
    <property type="evidence" value="ECO:0007669"/>
    <property type="project" value="InterPro"/>
</dbReference>
<evidence type="ECO:0000256" key="1">
    <source>
        <dbReference type="ARBA" id="ARBA00008898"/>
    </source>
</evidence>
<evidence type="ECO:0000259" key="3">
    <source>
        <dbReference type="SMART" id="SM00903"/>
    </source>
</evidence>
<reference evidence="4" key="1">
    <citation type="journal article" date="2015" name="Org. Lett.">
        <title>Identification of the Polyketide Biosynthetic Machinery for the Indolizidine Alkaloid Cyclizidine.</title>
        <authorList>
            <person name="Huang W."/>
            <person name="Kim S.J."/>
            <person name="Liu J."/>
            <person name="Zhang W."/>
        </authorList>
    </citation>
    <scope>NUCLEOTIDE SEQUENCE</scope>
    <source>
        <strain evidence="4">NCIB 11649</strain>
    </source>
</reference>
<dbReference type="PANTHER" id="PTHR30466:SF11">
    <property type="entry name" value="FLAVIN-DEPENDENT MONOOXYGENASE, REDUCTASE SUBUNIT HSAB"/>
    <property type="match status" value="1"/>
</dbReference>
<name>A0A0S2RRG4_9ACTN</name>
<gene>
    <name evidence="4" type="primary">cycL</name>
</gene>
<dbReference type="Gene3D" id="2.30.110.10">
    <property type="entry name" value="Electron Transport, Fmn-binding Protein, Chain A"/>
    <property type="match status" value="1"/>
</dbReference>
<dbReference type="InterPro" id="IPR012349">
    <property type="entry name" value="Split_barrel_FMN-bd"/>
</dbReference>
<dbReference type="Pfam" id="PF01613">
    <property type="entry name" value="Flavin_Reduct"/>
    <property type="match status" value="1"/>
</dbReference>
<dbReference type="PANTHER" id="PTHR30466">
    <property type="entry name" value="FLAVIN REDUCTASE"/>
    <property type="match status" value="1"/>
</dbReference>
<evidence type="ECO:0000256" key="2">
    <source>
        <dbReference type="ARBA" id="ARBA00023002"/>
    </source>
</evidence>
<feature type="domain" description="Flavin reductase like" evidence="3">
    <location>
        <begin position="13"/>
        <end position="157"/>
    </location>
</feature>
<dbReference type="InterPro" id="IPR050268">
    <property type="entry name" value="NADH-dep_flavin_reductase"/>
</dbReference>
<dbReference type="InterPro" id="IPR002563">
    <property type="entry name" value="Flavin_Rdtase-like_dom"/>
</dbReference>
<dbReference type="SMART" id="SM00903">
    <property type="entry name" value="Flavin_Reduct"/>
    <property type="match status" value="1"/>
</dbReference>
<keyword evidence="2" id="KW-0560">Oxidoreductase</keyword>
<evidence type="ECO:0000313" key="4">
    <source>
        <dbReference type="EMBL" id="ALP32052.1"/>
    </source>
</evidence>
<proteinExistence type="inferred from homology"/>